<dbReference type="FunFam" id="1.10.600.10:FF:000036">
    <property type="entry name" value="cis-abienol synthase, chloroplastic"/>
    <property type="match status" value="1"/>
</dbReference>
<evidence type="ECO:0000256" key="4">
    <source>
        <dbReference type="ARBA" id="ARBA00023239"/>
    </source>
</evidence>
<evidence type="ECO:0000256" key="2">
    <source>
        <dbReference type="ARBA" id="ARBA00022723"/>
    </source>
</evidence>
<keyword evidence="8" id="KW-1185">Reference proteome</keyword>
<feature type="domain" description="Terpene synthase metal-binding" evidence="6">
    <location>
        <begin position="436"/>
        <end position="663"/>
    </location>
</feature>
<evidence type="ECO:0000259" key="5">
    <source>
        <dbReference type="Pfam" id="PF01397"/>
    </source>
</evidence>
<protein>
    <submittedName>
        <fullName evidence="7">Uncharacterized protein</fullName>
    </submittedName>
</protein>
<dbReference type="Gene3D" id="1.10.600.10">
    <property type="entry name" value="Farnesyl Diphosphate Synthase"/>
    <property type="match status" value="1"/>
</dbReference>
<comment type="caution">
    <text evidence="7">The sequence shown here is derived from an EMBL/GenBank/DDBJ whole genome shotgun (WGS) entry which is preliminary data.</text>
</comment>
<dbReference type="InterPro" id="IPR050148">
    <property type="entry name" value="Terpene_synthase-like"/>
</dbReference>
<dbReference type="PANTHER" id="PTHR31739:SF25">
    <property type="entry name" value="(E,E)-GERANYLLINALOOL SYNTHASE"/>
    <property type="match status" value="1"/>
</dbReference>
<feature type="domain" description="Terpene synthase N-terminal" evidence="5">
    <location>
        <begin position="211"/>
        <end position="291"/>
    </location>
</feature>
<dbReference type="InterPro" id="IPR001906">
    <property type="entry name" value="Terpene_synth_N"/>
</dbReference>
<organism evidence="7 8">
    <name type="scientific">Buddleja alternifolia</name>
    <dbReference type="NCBI Taxonomy" id="168488"/>
    <lineage>
        <taxon>Eukaryota</taxon>
        <taxon>Viridiplantae</taxon>
        <taxon>Streptophyta</taxon>
        <taxon>Embryophyta</taxon>
        <taxon>Tracheophyta</taxon>
        <taxon>Spermatophyta</taxon>
        <taxon>Magnoliopsida</taxon>
        <taxon>eudicotyledons</taxon>
        <taxon>Gunneridae</taxon>
        <taxon>Pentapetalae</taxon>
        <taxon>asterids</taxon>
        <taxon>lamiids</taxon>
        <taxon>Lamiales</taxon>
        <taxon>Scrophulariaceae</taxon>
        <taxon>Buddlejeae</taxon>
        <taxon>Buddleja</taxon>
    </lineage>
</organism>
<keyword evidence="2" id="KW-0479">Metal-binding</keyword>
<name>A0AAV6Y284_9LAMI</name>
<dbReference type="Gene3D" id="1.50.10.130">
    <property type="entry name" value="Terpene synthase, N-terminal domain"/>
    <property type="match status" value="2"/>
</dbReference>
<proteinExistence type="predicted"/>
<gene>
    <name evidence="7" type="ORF">BUALT_Bualt03G0060300</name>
</gene>
<sequence length="747" mass="85997">MERPSLLSIQTLVSEIKKEIFSDHINFGAFVTPSAYDTAWLAMIPDHKNKNGPMFGNCLDWIVENQKEGGFWGETNEEGLPTIDALTSTLACLLALMTWNAGHPNIQRGLAFIHSKAEILLKINSENLPRWFILTFPAMIEFVEAAGLDLIYPHGLSEIVAAIFNKRQQILQTEELVNKSQYYPPLISYLETLPSSTYHNHLIEKHLSCDGSLFQSPSATARAFMITGNVKCLKYLQSLLHTFPDGVPAKYPVDEELIKLCMVDQVQRLGVAEHFNQEIEKILAQVYRLVYRSLCWFLHEADVLVYMEENYEQFISAMYSVYRATDLLYPGENELEKARTFAIKILEKFNNRNSDHNILISKGLHNVIKYELNFEWIARMDHLYHRMWIEENKSSPLWTAKASYYRLSCLDDKNLKQLAVENFEFRRSIYAQELAELKSEMGFGREKTTLIYFATAAGTCLPYNSTTRLEIAKAGIIVVVADDFYDMEGSLTELEVLTNAVRRWDGKGLEGHGKTIFDALDNFVNDIATKCHPQQGTNILPKLQNIWRETFMSWMVEKNWSQTGYIPSMDEYLQIGTTSVGAHDIVLSPMICQIETQNLVEYQNITKLLMSIARLANDTQSYQKEEADGKVNLVLLHLKENPNMSIEDSITYVREILEVKRKEFLKHVFMDDMSESYKSIHLFCMRAFEMFYTSENLFDRENAFLDAINKAIYLPIHHKKPFLASNPSEKKKTKEISKIPLGFIQYT</sequence>
<dbReference type="PANTHER" id="PTHR31739">
    <property type="entry name" value="ENT-COPALYL DIPHOSPHATE SYNTHASE, CHLOROPLASTIC"/>
    <property type="match status" value="1"/>
</dbReference>
<dbReference type="Proteomes" id="UP000826271">
    <property type="component" value="Unassembled WGS sequence"/>
</dbReference>
<evidence type="ECO:0000313" key="7">
    <source>
        <dbReference type="EMBL" id="KAG8385583.1"/>
    </source>
</evidence>
<dbReference type="Pfam" id="PF03936">
    <property type="entry name" value="Terpene_synth_C"/>
    <property type="match status" value="1"/>
</dbReference>
<dbReference type="SUPFAM" id="SSF48576">
    <property type="entry name" value="Terpenoid synthases"/>
    <property type="match status" value="1"/>
</dbReference>
<reference evidence="7" key="1">
    <citation type="submission" date="2019-10" db="EMBL/GenBank/DDBJ databases">
        <authorList>
            <person name="Zhang R."/>
            <person name="Pan Y."/>
            <person name="Wang J."/>
            <person name="Ma R."/>
            <person name="Yu S."/>
        </authorList>
    </citation>
    <scope>NUCLEOTIDE SEQUENCE</scope>
    <source>
        <strain evidence="7">LA-IB0</strain>
        <tissue evidence="7">Leaf</tissue>
    </source>
</reference>
<dbReference type="AlphaFoldDB" id="A0AAV6Y284"/>
<dbReference type="InterPro" id="IPR008930">
    <property type="entry name" value="Terpenoid_cyclase/PrenylTrfase"/>
</dbReference>
<dbReference type="InterPro" id="IPR005630">
    <property type="entry name" value="Terpene_synthase_metal-bd"/>
</dbReference>
<dbReference type="SFLD" id="SFLDG01014">
    <property type="entry name" value="Terpene_Cyclase_Like_1_N-term"/>
    <property type="match status" value="1"/>
</dbReference>
<evidence type="ECO:0000259" key="6">
    <source>
        <dbReference type="Pfam" id="PF03936"/>
    </source>
</evidence>
<dbReference type="InterPro" id="IPR036965">
    <property type="entry name" value="Terpene_synth_N_sf"/>
</dbReference>
<dbReference type="InterPro" id="IPR008949">
    <property type="entry name" value="Isoprenoid_synthase_dom_sf"/>
</dbReference>
<evidence type="ECO:0000256" key="1">
    <source>
        <dbReference type="ARBA" id="ARBA00001946"/>
    </source>
</evidence>
<evidence type="ECO:0000313" key="8">
    <source>
        <dbReference type="Proteomes" id="UP000826271"/>
    </source>
</evidence>
<keyword evidence="4" id="KW-0456">Lyase</keyword>
<dbReference type="Gene3D" id="1.50.10.160">
    <property type="match status" value="1"/>
</dbReference>
<evidence type="ECO:0000256" key="3">
    <source>
        <dbReference type="ARBA" id="ARBA00022842"/>
    </source>
</evidence>
<keyword evidence="3" id="KW-0460">Magnesium</keyword>
<comment type="cofactor">
    <cofactor evidence="1">
        <name>Mg(2+)</name>
        <dbReference type="ChEBI" id="CHEBI:18420"/>
    </cofactor>
</comment>
<accession>A0AAV6Y284</accession>
<dbReference type="GO" id="GO:0010333">
    <property type="term" value="F:terpene synthase activity"/>
    <property type="evidence" value="ECO:0007669"/>
    <property type="project" value="InterPro"/>
</dbReference>
<dbReference type="GO" id="GO:0016102">
    <property type="term" value="P:diterpenoid biosynthetic process"/>
    <property type="evidence" value="ECO:0007669"/>
    <property type="project" value="TreeGrafter"/>
</dbReference>
<dbReference type="Pfam" id="PF01397">
    <property type="entry name" value="Terpene_synth"/>
    <property type="match status" value="1"/>
</dbReference>
<dbReference type="SUPFAM" id="SSF48239">
    <property type="entry name" value="Terpenoid cyclases/Protein prenyltransferases"/>
    <property type="match status" value="2"/>
</dbReference>
<dbReference type="GO" id="GO:0000287">
    <property type="term" value="F:magnesium ion binding"/>
    <property type="evidence" value="ECO:0007669"/>
    <property type="project" value="InterPro"/>
</dbReference>
<dbReference type="EMBL" id="WHWC01000003">
    <property type="protein sequence ID" value="KAG8385583.1"/>
    <property type="molecule type" value="Genomic_DNA"/>
</dbReference>